<protein>
    <submittedName>
        <fullName evidence="1">Uncharacterized protein</fullName>
    </submittedName>
</protein>
<reference evidence="1 2" key="1">
    <citation type="journal article" date="2022" name="DNA Res.">
        <title>Chromosomal-level genome assembly of the orchid tree Bauhinia variegata (Leguminosae; Cercidoideae) supports the allotetraploid origin hypothesis of Bauhinia.</title>
        <authorList>
            <person name="Zhong Y."/>
            <person name="Chen Y."/>
            <person name="Zheng D."/>
            <person name="Pang J."/>
            <person name="Liu Y."/>
            <person name="Luo S."/>
            <person name="Meng S."/>
            <person name="Qian L."/>
            <person name="Wei D."/>
            <person name="Dai S."/>
            <person name="Zhou R."/>
        </authorList>
    </citation>
    <scope>NUCLEOTIDE SEQUENCE [LARGE SCALE GENOMIC DNA]</scope>
    <source>
        <strain evidence="1">BV-YZ2020</strain>
    </source>
</reference>
<keyword evidence="2" id="KW-1185">Reference proteome</keyword>
<comment type="caution">
    <text evidence="1">The sequence shown here is derived from an EMBL/GenBank/DDBJ whole genome shotgun (WGS) entry which is preliminary data.</text>
</comment>
<dbReference type="Proteomes" id="UP000828941">
    <property type="component" value="Chromosome 11"/>
</dbReference>
<evidence type="ECO:0000313" key="2">
    <source>
        <dbReference type="Proteomes" id="UP000828941"/>
    </source>
</evidence>
<proteinExistence type="predicted"/>
<accession>A0ACB9LNL7</accession>
<evidence type="ECO:0000313" key="1">
    <source>
        <dbReference type="EMBL" id="KAI4313105.1"/>
    </source>
</evidence>
<sequence>MEYSYILALPSPGTVKQDAVQEDKREIELGKVNPKRKRKMACVEARNASPYSQKGVNVEREACEWDIKSIAAPEKAKEGAETVDVSSYFENGIEKKARRVISDLFNLCPDAKACTQVAAEDIEKIIKSLGLQRKRARMLQRFSGEYLDENWTYVTQLHGVGKYVRLHSFLIISAFFFPPQVYQYVCL</sequence>
<gene>
    <name evidence="1" type="ORF">L6164_026113</name>
</gene>
<organism evidence="1 2">
    <name type="scientific">Bauhinia variegata</name>
    <name type="common">Purple orchid tree</name>
    <name type="synonym">Phanera variegata</name>
    <dbReference type="NCBI Taxonomy" id="167791"/>
    <lineage>
        <taxon>Eukaryota</taxon>
        <taxon>Viridiplantae</taxon>
        <taxon>Streptophyta</taxon>
        <taxon>Embryophyta</taxon>
        <taxon>Tracheophyta</taxon>
        <taxon>Spermatophyta</taxon>
        <taxon>Magnoliopsida</taxon>
        <taxon>eudicotyledons</taxon>
        <taxon>Gunneridae</taxon>
        <taxon>Pentapetalae</taxon>
        <taxon>rosids</taxon>
        <taxon>fabids</taxon>
        <taxon>Fabales</taxon>
        <taxon>Fabaceae</taxon>
        <taxon>Cercidoideae</taxon>
        <taxon>Cercideae</taxon>
        <taxon>Bauhiniinae</taxon>
        <taxon>Bauhinia</taxon>
    </lineage>
</organism>
<name>A0ACB9LNL7_BAUVA</name>
<dbReference type="EMBL" id="CM039436">
    <property type="protein sequence ID" value="KAI4313105.1"/>
    <property type="molecule type" value="Genomic_DNA"/>
</dbReference>